<proteinExistence type="predicted"/>
<feature type="non-terminal residue" evidence="5">
    <location>
        <position position="95"/>
    </location>
</feature>
<dbReference type="InterPro" id="IPR010998">
    <property type="entry name" value="Integrase_recombinase_N"/>
</dbReference>
<dbReference type="InterPro" id="IPR011010">
    <property type="entry name" value="DNA_brk_join_enz"/>
</dbReference>
<dbReference type="PROSITE" id="PS51900">
    <property type="entry name" value="CB"/>
    <property type="match status" value="1"/>
</dbReference>
<dbReference type="InterPro" id="IPR044068">
    <property type="entry name" value="CB"/>
</dbReference>
<dbReference type="EMBL" id="QWDN01001360">
    <property type="protein sequence ID" value="TEB40394.1"/>
    <property type="molecule type" value="Genomic_DNA"/>
</dbReference>
<dbReference type="Proteomes" id="UP000298340">
    <property type="component" value="Unassembled WGS sequence"/>
</dbReference>
<evidence type="ECO:0000313" key="5">
    <source>
        <dbReference type="EMBL" id="TEB40394.1"/>
    </source>
</evidence>
<evidence type="ECO:0000256" key="1">
    <source>
        <dbReference type="ARBA" id="ARBA00022908"/>
    </source>
</evidence>
<evidence type="ECO:0000256" key="2">
    <source>
        <dbReference type="ARBA" id="ARBA00023125"/>
    </source>
</evidence>
<dbReference type="GO" id="GO:0015074">
    <property type="term" value="P:DNA integration"/>
    <property type="evidence" value="ECO:0007669"/>
    <property type="project" value="UniProtKB-KW"/>
</dbReference>
<dbReference type="GO" id="GO:0003677">
    <property type="term" value="F:DNA binding"/>
    <property type="evidence" value="ECO:0007669"/>
    <property type="project" value="UniProtKB-UniRule"/>
</dbReference>
<feature type="domain" description="Core-binding (CB)" evidence="4">
    <location>
        <begin position="1"/>
        <end position="60"/>
    </location>
</feature>
<evidence type="ECO:0000256" key="3">
    <source>
        <dbReference type="PROSITE-ProRule" id="PRU01248"/>
    </source>
</evidence>
<keyword evidence="2 3" id="KW-0238">DNA-binding</keyword>
<dbReference type="Gene3D" id="1.10.150.130">
    <property type="match status" value="1"/>
</dbReference>
<gene>
    <name evidence="5" type="ORF">D0809_30830</name>
</gene>
<keyword evidence="1" id="KW-0229">DNA integration</keyword>
<name>A0A4Y7U286_9FLAO</name>
<dbReference type="SUPFAM" id="SSF56349">
    <property type="entry name" value="DNA breaking-rejoining enzymes"/>
    <property type="match status" value="1"/>
</dbReference>
<organism evidence="5 6">
    <name type="scientific">Flavobacterium circumlabens</name>
    <dbReference type="NCBI Taxonomy" id="2133765"/>
    <lineage>
        <taxon>Bacteria</taxon>
        <taxon>Pseudomonadati</taxon>
        <taxon>Bacteroidota</taxon>
        <taxon>Flavobacteriia</taxon>
        <taxon>Flavobacteriales</taxon>
        <taxon>Flavobacteriaceae</taxon>
        <taxon>Flavobacterium</taxon>
    </lineage>
</organism>
<feature type="non-terminal residue" evidence="5">
    <location>
        <position position="1"/>
    </location>
</feature>
<evidence type="ECO:0000313" key="6">
    <source>
        <dbReference type="Proteomes" id="UP000298340"/>
    </source>
</evidence>
<sequence length="95" mass="11232">FFCWLETLQIHQLQGITTVEIAKYYDYLLQRKSSRTGQNIKQKSIHDHMRNLQAYLGYLLEIGTIKVSPASHLKFSYPNEKVERIIFTQSEIQEL</sequence>
<protein>
    <recommendedName>
        <fullName evidence="4">Core-binding (CB) domain-containing protein</fullName>
    </recommendedName>
</protein>
<accession>A0A4Y7U286</accession>
<comment type="caution">
    <text evidence="5">The sequence shown here is derived from an EMBL/GenBank/DDBJ whole genome shotgun (WGS) entry which is preliminary data.</text>
</comment>
<reference evidence="5 6" key="1">
    <citation type="journal article" date="2018" name="Syst. Appl. Microbiol.">
        <title>Flavobacterium circumlabens sp. nov. and Flavobacterium cupreum sp. nov., two psychrotrophic species isolated from Antarctic environmental samples.</title>
        <authorList>
            <person name="Kralova S."/>
            <person name="Busse H.J."/>
            <person name="Svec P."/>
            <person name="Maslanova I."/>
            <person name="Stankova E."/>
            <person name="Bartak M."/>
            <person name="Sedlacek I."/>
        </authorList>
    </citation>
    <scope>NUCLEOTIDE SEQUENCE [LARGE SCALE GENOMIC DNA]</scope>
    <source>
        <strain evidence="5 6">CCM 8828</strain>
    </source>
</reference>
<dbReference type="AlphaFoldDB" id="A0A4Y7U286"/>
<evidence type="ECO:0000259" key="4">
    <source>
        <dbReference type="PROSITE" id="PS51900"/>
    </source>
</evidence>